<dbReference type="GO" id="GO:0005737">
    <property type="term" value="C:cytoplasm"/>
    <property type="evidence" value="ECO:0007669"/>
    <property type="project" value="UniProtKB-SubCell"/>
</dbReference>
<evidence type="ECO:0000256" key="2">
    <source>
        <dbReference type="ARBA" id="ARBA00022490"/>
    </source>
</evidence>
<reference evidence="6" key="1">
    <citation type="submission" date="2021-04" db="EMBL/GenBank/DDBJ databases">
        <authorList>
            <consortium name="Molecular Ecology Group"/>
        </authorList>
    </citation>
    <scope>NUCLEOTIDE SEQUENCE</scope>
</reference>
<dbReference type="AlphaFoldDB" id="A0A8S3YG60"/>
<keyword evidence="2" id="KW-0963">Cytoplasm</keyword>
<comment type="subcellular location">
    <subcellularLocation>
        <location evidence="1">Cytoplasm</location>
    </subcellularLocation>
</comment>
<sequence length="943" mass="108693">MMSFVVPSSMKMPKQQSKLEYEEMKRRLLETEQKLEKLNKLDEDLQSVVSANSDRTSLVSEHISGTYSCHKSPQADTQSLASVISTVPDSYTRFVSHQIPSSTPSKHKRPPVSATATDSYDSDSSTNSARITIPANKYERKLLSQNQRLLAEVERLVDELHTVKLQVASFKKYEADVRRLPDLEDRIEGLQAENQAQDKALREAEEHIEEGARRNAELQKKLEKYEGDIADLQMELDAAKSAKKEIEHQRDETLQNLMEAQDSLGDYQRRMKDKMKKMEATEDELRDSLTAITQERGDLMEQLSDMQTSLASQEAQINRLLNDLEMEDMKKQEIEQEKTTLQDQLELLMAQLIKYESDTKGLKAVQKEKQLLEAELTEHRTVAQEIAQLLMLAQHCHSKNVLEDSGNYSIHNLKGDGGGWSAGGDAAGVADLNTNNNGSMELNTNNNGLGCEGGTTMMGELRNLFTNMDGEIQRLRYDLKQRDADDRTYQNLHDELRVLMDKVESGVRANQELECLVSSLEEDKRNLLIKLDECHQTIAERERQIQCMDTRLNERNHQVICLQEDNNDKAQTICQLGKQLDCNEQRLQMSESGQNQCAEHVAALEARIKELEDLLCQKEQTVQELSEQIVKINKEFRCMQQKYEKKVDCLNQQIYEYQKQIEQLTSDNDALNHKLTVCVKAAEDCKRMLHSQEDLNQNLENQVDELKTTLDEKEKLHCKLLESYQQKICKSNEQIKALENALIMCRNEVKMHLDTMEKIKNHFECEIMKRDSCIKHLKEELRKCSEDLKCRVQENCSLEQTNAELHNKLSNAYAQLKACEQNACCLSDKLKNMENIMLKDKACYMKETEELERRLEKSGMIDCLQGEKNSLCRDLTKCKEVACTLQDKLNKMERDNQELCRQLQQKMDCIRDLEVAICAKEQEVKCCQRCVEELQEKIKRLNA</sequence>
<comment type="caution">
    <text evidence="6">The sequence shown here is derived from an EMBL/GenBank/DDBJ whole genome shotgun (WGS) entry which is preliminary data.</text>
</comment>
<feature type="compositionally biased region" description="Low complexity" evidence="5">
    <location>
        <begin position="113"/>
        <end position="128"/>
    </location>
</feature>
<dbReference type="Gene3D" id="1.10.287.1490">
    <property type="match status" value="1"/>
</dbReference>
<feature type="coiled-coil region" evidence="4">
    <location>
        <begin position="139"/>
        <end position="382"/>
    </location>
</feature>
<protein>
    <submittedName>
        <fullName evidence="6">Uncharacterized protein</fullName>
    </submittedName>
</protein>
<dbReference type="PANTHER" id="PTHR18875:SF8">
    <property type="entry name" value="COILED-COIL DOMAIN-CONTAINING PROTEIN 18"/>
    <property type="match status" value="1"/>
</dbReference>
<proteinExistence type="predicted"/>
<accession>A0A8S3YG60</accession>
<feature type="coiled-coil region" evidence="4">
    <location>
        <begin position="14"/>
        <end position="48"/>
    </location>
</feature>
<gene>
    <name evidence="6" type="ORF">CUNI_LOCUS1082</name>
</gene>
<feature type="coiled-coil region" evidence="4">
    <location>
        <begin position="594"/>
        <end position="716"/>
    </location>
</feature>
<dbReference type="Proteomes" id="UP000678393">
    <property type="component" value="Unassembled WGS sequence"/>
</dbReference>
<dbReference type="PANTHER" id="PTHR18875">
    <property type="entry name" value="SARCOMA ANTIGEN NY-SAR-24/CYTOSKELETAL PROTEIN SOJO"/>
    <property type="match status" value="1"/>
</dbReference>
<evidence type="ECO:0000256" key="3">
    <source>
        <dbReference type="ARBA" id="ARBA00023054"/>
    </source>
</evidence>
<evidence type="ECO:0000313" key="7">
    <source>
        <dbReference type="Proteomes" id="UP000678393"/>
    </source>
</evidence>
<evidence type="ECO:0000313" key="6">
    <source>
        <dbReference type="EMBL" id="CAG5115524.1"/>
    </source>
</evidence>
<dbReference type="EMBL" id="CAJHNH020000127">
    <property type="protein sequence ID" value="CAG5115524.1"/>
    <property type="molecule type" value="Genomic_DNA"/>
</dbReference>
<name>A0A8S3YG60_9EUPU</name>
<evidence type="ECO:0000256" key="5">
    <source>
        <dbReference type="SAM" id="MobiDB-lite"/>
    </source>
</evidence>
<feature type="non-terminal residue" evidence="6">
    <location>
        <position position="943"/>
    </location>
</feature>
<dbReference type="OrthoDB" id="304163at2759"/>
<feature type="region of interest" description="Disordered" evidence="5">
    <location>
        <begin position="96"/>
        <end position="128"/>
    </location>
</feature>
<evidence type="ECO:0000256" key="1">
    <source>
        <dbReference type="ARBA" id="ARBA00004496"/>
    </source>
</evidence>
<dbReference type="SUPFAM" id="SSF57997">
    <property type="entry name" value="Tropomyosin"/>
    <property type="match status" value="2"/>
</dbReference>
<keyword evidence="7" id="KW-1185">Reference proteome</keyword>
<evidence type="ECO:0000256" key="4">
    <source>
        <dbReference type="SAM" id="Coils"/>
    </source>
</evidence>
<keyword evidence="3 4" id="KW-0175">Coiled coil</keyword>
<organism evidence="6 7">
    <name type="scientific">Candidula unifasciata</name>
    <dbReference type="NCBI Taxonomy" id="100452"/>
    <lineage>
        <taxon>Eukaryota</taxon>
        <taxon>Metazoa</taxon>
        <taxon>Spiralia</taxon>
        <taxon>Lophotrochozoa</taxon>
        <taxon>Mollusca</taxon>
        <taxon>Gastropoda</taxon>
        <taxon>Heterobranchia</taxon>
        <taxon>Euthyneura</taxon>
        <taxon>Panpulmonata</taxon>
        <taxon>Eupulmonata</taxon>
        <taxon>Stylommatophora</taxon>
        <taxon>Helicina</taxon>
        <taxon>Helicoidea</taxon>
        <taxon>Geomitridae</taxon>
        <taxon>Candidula</taxon>
    </lineage>
</organism>